<feature type="non-terminal residue" evidence="1">
    <location>
        <position position="64"/>
    </location>
</feature>
<keyword evidence="2" id="KW-1185">Reference proteome</keyword>
<protein>
    <submittedName>
        <fullName evidence="1">Uncharacterized protein</fullName>
    </submittedName>
</protein>
<evidence type="ECO:0000313" key="1">
    <source>
        <dbReference type="EMBL" id="GIQ92317.1"/>
    </source>
</evidence>
<name>A0A9K3DCJ4_9EUKA</name>
<proteinExistence type="predicted"/>
<dbReference type="EMBL" id="BDIP01009421">
    <property type="protein sequence ID" value="GIQ92317.1"/>
    <property type="molecule type" value="Genomic_DNA"/>
</dbReference>
<sequence length="64" mass="6481">QEISLSASVESLAMDGGNLVIGTPESSAGAGSVYIYEKPSGSDIWSQTFMRAVDPASDVGIGSS</sequence>
<feature type="non-terminal residue" evidence="1">
    <location>
        <position position="1"/>
    </location>
</feature>
<comment type="caution">
    <text evidence="1">The sequence shown here is derived from an EMBL/GenBank/DDBJ whole genome shotgun (WGS) entry which is preliminary data.</text>
</comment>
<dbReference type="AlphaFoldDB" id="A0A9K3DCJ4"/>
<organism evidence="1 2">
    <name type="scientific">Kipferlia bialata</name>
    <dbReference type="NCBI Taxonomy" id="797122"/>
    <lineage>
        <taxon>Eukaryota</taxon>
        <taxon>Metamonada</taxon>
        <taxon>Carpediemonas-like organisms</taxon>
        <taxon>Kipferlia</taxon>
    </lineage>
</organism>
<accession>A0A9K3DCJ4</accession>
<gene>
    <name evidence="1" type="ORF">KIPB_016011</name>
</gene>
<evidence type="ECO:0000313" key="2">
    <source>
        <dbReference type="Proteomes" id="UP000265618"/>
    </source>
</evidence>
<dbReference type="Proteomes" id="UP000265618">
    <property type="component" value="Unassembled WGS sequence"/>
</dbReference>
<reference evidence="1 2" key="1">
    <citation type="journal article" date="2018" name="PLoS ONE">
        <title>The draft genome of Kipferlia bialata reveals reductive genome evolution in fornicate parasites.</title>
        <authorList>
            <person name="Tanifuji G."/>
            <person name="Takabayashi S."/>
            <person name="Kume K."/>
            <person name="Takagi M."/>
            <person name="Nakayama T."/>
            <person name="Kamikawa R."/>
            <person name="Inagaki Y."/>
            <person name="Hashimoto T."/>
        </authorList>
    </citation>
    <scope>NUCLEOTIDE SEQUENCE [LARGE SCALE GENOMIC DNA]</scope>
    <source>
        <strain evidence="1">NY0173</strain>
    </source>
</reference>